<comment type="similarity">
    <text evidence="1">Belongs to the arsA ATPase family.</text>
</comment>
<feature type="domain" description="ArsA/GET3 Anion-transporting ATPase-like" evidence="4">
    <location>
        <begin position="6"/>
        <end position="288"/>
    </location>
</feature>
<dbReference type="InterPro" id="IPR027541">
    <property type="entry name" value="Ars_ATPase"/>
</dbReference>
<dbReference type="Proteomes" id="UP001163981">
    <property type="component" value="Chromosome"/>
</dbReference>
<reference evidence="5" key="1">
    <citation type="submission" date="2021-02" db="EMBL/GenBank/DDBJ databases">
        <title>Salinimicrobium sp. nov. isolated from seawater in Tongyeong, Republic of Korea.</title>
        <authorList>
            <person name="Lee S.-J."/>
        </authorList>
    </citation>
    <scope>NUCLEOTIDE SEQUENCE</scope>
    <source>
        <strain evidence="5">HN-2-9-2</strain>
    </source>
</reference>
<protein>
    <recommendedName>
        <fullName evidence="3">arsenite-transporting ATPase</fullName>
        <ecNumber evidence="3">7.3.2.7</ecNumber>
    </recommendedName>
</protein>
<keyword evidence="6" id="KW-1185">Reference proteome</keyword>
<dbReference type="EC" id="7.3.2.7" evidence="3"/>
<accession>A0ABY6NMP8</accession>
<name>A0ABY6NMP8_9FLAO</name>
<dbReference type="PIRSF" id="PIRSF001327">
    <property type="entry name" value="Arsenical_pump-driving_ATPase"/>
    <property type="match status" value="1"/>
</dbReference>
<dbReference type="InterPro" id="IPR027417">
    <property type="entry name" value="P-loop_NTPase"/>
</dbReference>
<gene>
    <name evidence="5" type="primary">arsA</name>
    <name evidence="5" type="ORF">JRG66_09135</name>
</gene>
<feature type="domain" description="ArsA/GET3 Anion-transporting ATPase-like" evidence="4">
    <location>
        <begin position="330"/>
        <end position="468"/>
    </location>
</feature>
<dbReference type="CDD" id="cd02035">
    <property type="entry name" value="ArsA"/>
    <property type="match status" value="2"/>
</dbReference>
<sequence length="596" mass="65984">MKDHQTKYLFFTGKGGVGKTSLSCATAIKLADEGKKVLLVSTDPASNLQDVLQSEVYDKINPVDGVANLSAINIDPEVSAEEYRSRVTEPLKQILNEADIQKMNEELSGACTTEIAAFDEFSRFISGESEGGEFDVVVFDTAPTGHTLRLLELPAAWASFTEENPDGASCLGPTSALKSSQERYNTVVKRLRDPELATFYLVARADKSSLKEASRTSDELAELAMKNQELLVNGVFKAVDIQDDFALKMQELAEKELESIPKNLQKLSIKTYPLLPYNILGVEKLRSLLDPELQKKLVISEVKVAKETDRLLPGMDKLVDELTADKTHGLIMTMGKGGVGKTLTASTLAVMIAKRGFEVHLTTTDPAAHVQDFMDQLEELPENLSIDRIDPKLETQRYTEKILSQKGENLDEHGKKLLLEDLKSPCTEEVAVFHAFSKAIQQAKRKFVVIDTAPTGHTLLLLDTAGSYHREVLRTTGMDPAKIRTPYMSLQDPELSKLILVTLPETTPMREASVLQDDLKRAGIDTYAWVVNQSLSMEKGLQDPLLKSRALAEKDVIQTIQKDLSKRTYGIPFIPEEKLLPALLKSLDNIKPVTTI</sequence>
<evidence type="ECO:0000313" key="6">
    <source>
        <dbReference type="Proteomes" id="UP001163981"/>
    </source>
</evidence>
<organism evidence="5 6">
    <name type="scientific">Salinimicrobium tongyeongense</name>
    <dbReference type="NCBI Taxonomy" id="2809707"/>
    <lineage>
        <taxon>Bacteria</taxon>
        <taxon>Pseudomonadati</taxon>
        <taxon>Bacteroidota</taxon>
        <taxon>Flavobacteriia</taxon>
        <taxon>Flavobacteriales</taxon>
        <taxon>Flavobacteriaceae</taxon>
        <taxon>Salinimicrobium</taxon>
    </lineage>
</organism>
<dbReference type="NCBIfam" id="TIGR00345">
    <property type="entry name" value="GET3_arsA_TRC40"/>
    <property type="match status" value="1"/>
</dbReference>
<comment type="catalytic activity">
    <reaction evidence="2">
        <text>arsenite(in) + ATP + H2O = arsenite(out) + ADP + phosphate + H(+)</text>
        <dbReference type="Rhea" id="RHEA:11348"/>
        <dbReference type="ChEBI" id="CHEBI:15377"/>
        <dbReference type="ChEBI" id="CHEBI:15378"/>
        <dbReference type="ChEBI" id="CHEBI:29242"/>
        <dbReference type="ChEBI" id="CHEBI:30616"/>
        <dbReference type="ChEBI" id="CHEBI:43474"/>
        <dbReference type="ChEBI" id="CHEBI:456216"/>
        <dbReference type="EC" id="7.3.2.7"/>
    </reaction>
</comment>
<dbReference type="NCBIfam" id="TIGR04291">
    <property type="entry name" value="arsen_driv_ArsA"/>
    <property type="match status" value="1"/>
</dbReference>
<dbReference type="EMBL" id="CP069620">
    <property type="protein sequence ID" value="UZH54162.1"/>
    <property type="molecule type" value="Genomic_DNA"/>
</dbReference>
<dbReference type="Gene3D" id="3.40.50.300">
    <property type="entry name" value="P-loop containing nucleotide triphosphate hydrolases"/>
    <property type="match status" value="2"/>
</dbReference>
<proteinExistence type="inferred from homology"/>
<dbReference type="InterPro" id="IPR025723">
    <property type="entry name" value="ArsA/GET3_ATPase-like"/>
</dbReference>
<evidence type="ECO:0000313" key="5">
    <source>
        <dbReference type="EMBL" id="UZH54162.1"/>
    </source>
</evidence>
<dbReference type="RefSeq" id="WP_265162472.1">
    <property type="nucleotide sequence ID" value="NZ_CP069620.1"/>
</dbReference>
<dbReference type="PANTHER" id="PTHR10803:SF3">
    <property type="entry name" value="ATPASE GET3"/>
    <property type="match status" value="1"/>
</dbReference>
<dbReference type="PANTHER" id="PTHR10803">
    <property type="entry name" value="ARSENICAL PUMP-DRIVING ATPASE ARSENITE-TRANSLOCATING ATPASE"/>
    <property type="match status" value="1"/>
</dbReference>
<evidence type="ECO:0000259" key="4">
    <source>
        <dbReference type="Pfam" id="PF02374"/>
    </source>
</evidence>
<dbReference type="SUPFAM" id="SSF52540">
    <property type="entry name" value="P-loop containing nucleoside triphosphate hydrolases"/>
    <property type="match status" value="2"/>
</dbReference>
<dbReference type="InterPro" id="IPR016300">
    <property type="entry name" value="ATPase_ArsA/GET3"/>
</dbReference>
<dbReference type="Pfam" id="PF02374">
    <property type="entry name" value="ArsA_ATPase"/>
    <property type="match status" value="2"/>
</dbReference>
<evidence type="ECO:0000256" key="2">
    <source>
        <dbReference type="ARBA" id="ARBA00052296"/>
    </source>
</evidence>
<evidence type="ECO:0000256" key="1">
    <source>
        <dbReference type="ARBA" id="ARBA00011040"/>
    </source>
</evidence>
<evidence type="ECO:0000256" key="3">
    <source>
        <dbReference type="ARBA" id="ARBA00066752"/>
    </source>
</evidence>